<sequence length="143" mass="15677">MKIPAILITALLIFSSSAHARDDHFMLPLKDVLARASAEHMINDSVKYFFGKTKHPKVKTNFGEASTNKKTNAFNKTDVEACQWAFLSAIKQLHTKAISLGANAVVNIRSNYKNNLISSETQYECGAGTFVAGVALKADFVKI</sequence>
<dbReference type="InterPro" id="IPR035439">
    <property type="entry name" value="UPF0145_dom_sf"/>
</dbReference>
<reference evidence="1" key="1">
    <citation type="submission" date="2018-06" db="EMBL/GenBank/DDBJ databases">
        <authorList>
            <person name="Zhirakovskaya E."/>
        </authorList>
    </citation>
    <scope>NUCLEOTIDE SEQUENCE</scope>
</reference>
<gene>
    <name evidence="1" type="ORF">MNBD_GAMMA08-459</name>
</gene>
<dbReference type="SUPFAM" id="SSF117782">
    <property type="entry name" value="YbjQ-like"/>
    <property type="match status" value="1"/>
</dbReference>
<evidence type="ECO:0000313" key="1">
    <source>
        <dbReference type="EMBL" id="VAW64199.1"/>
    </source>
</evidence>
<proteinExistence type="predicted"/>
<dbReference type="EMBL" id="UOFH01000276">
    <property type="protein sequence ID" value="VAW64199.1"/>
    <property type="molecule type" value="Genomic_DNA"/>
</dbReference>
<protein>
    <submittedName>
        <fullName evidence="1">Excinuclease ATPase subunit</fullName>
    </submittedName>
</protein>
<organism evidence="1">
    <name type="scientific">hydrothermal vent metagenome</name>
    <dbReference type="NCBI Taxonomy" id="652676"/>
    <lineage>
        <taxon>unclassified sequences</taxon>
        <taxon>metagenomes</taxon>
        <taxon>ecological metagenomes</taxon>
    </lineage>
</organism>
<accession>A0A3B0XQM3</accession>
<dbReference type="AlphaFoldDB" id="A0A3B0XQM3"/>
<name>A0A3B0XQM3_9ZZZZ</name>